<feature type="region of interest" description="Disordered" evidence="1">
    <location>
        <begin position="1"/>
        <end position="28"/>
    </location>
</feature>
<dbReference type="InterPro" id="IPR013382">
    <property type="entry name" value="CRISPR-assoc_prot_Cse2"/>
</dbReference>
<dbReference type="Pfam" id="PF09485">
    <property type="entry name" value="CRISPR_Cse2"/>
    <property type="match status" value="1"/>
</dbReference>
<feature type="compositionally biased region" description="Basic and acidic residues" evidence="1">
    <location>
        <begin position="173"/>
        <end position="187"/>
    </location>
</feature>
<dbReference type="RefSeq" id="WP_381739616.1">
    <property type="nucleotide sequence ID" value="NZ_JBHSDP010000015.1"/>
</dbReference>
<dbReference type="NCBIfam" id="TIGR02548">
    <property type="entry name" value="casB_cse2"/>
    <property type="match status" value="1"/>
</dbReference>
<sequence length="297" mass="32935">MTSNASAPPGRRETTGRQSAAPALSLPRQAVSRTIGRLQSEYQRDVPQAVATVARLRREAGRDAHVSPTAWGLDHLETLTGLREERRAAEAEIGGTGGVSPAYFSSAAYTRRQEREHREDTAVHIAVTLWALHQQSLRDEPMHLSGWPLGRSVRRLAHERTGRHGTGPSADRGPGDDTSRPADRVEDADETVRRRFVRIGVASDADVLATRLREMVLLLRSASIPLDYALLADQLLLWQDENRREDVRRAWGRDFHRRYGSFRQPRPATAEDAPGTEYAPGTDDVQAEDLEAADADS</sequence>
<gene>
    <name evidence="2" type="primary">casB</name>
    <name evidence="2" type="synonym">cse2</name>
    <name evidence="2" type="ORF">ACFPC0_15485</name>
</gene>
<organism evidence="2 3">
    <name type="scientific">Streptomyces andamanensis</name>
    <dbReference type="NCBI Taxonomy" id="1565035"/>
    <lineage>
        <taxon>Bacteria</taxon>
        <taxon>Bacillati</taxon>
        <taxon>Actinomycetota</taxon>
        <taxon>Actinomycetes</taxon>
        <taxon>Kitasatosporales</taxon>
        <taxon>Streptomycetaceae</taxon>
        <taxon>Streptomyces</taxon>
    </lineage>
</organism>
<name>A0ABV8TET3_9ACTN</name>
<proteinExistence type="predicted"/>
<protein>
    <submittedName>
        <fullName evidence="2">Type I-E CRISPR-associated protein Cse2/CasB</fullName>
    </submittedName>
</protein>
<keyword evidence="3" id="KW-1185">Reference proteome</keyword>
<comment type="caution">
    <text evidence="2">The sequence shown here is derived from an EMBL/GenBank/DDBJ whole genome shotgun (WGS) entry which is preliminary data.</text>
</comment>
<accession>A0ABV8TET3</accession>
<dbReference type="InterPro" id="IPR038287">
    <property type="entry name" value="Cse2_sf"/>
</dbReference>
<feature type="region of interest" description="Disordered" evidence="1">
    <location>
        <begin position="261"/>
        <end position="297"/>
    </location>
</feature>
<dbReference type="CDD" id="cd09731">
    <property type="entry name" value="Cse2_I-E"/>
    <property type="match status" value="1"/>
</dbReference>
<feature type="region of interest" description="Disordered" evidence="1">
    <location>
        <begin position="159"/>
        <end position="187"/>
    </location>
</feature>
<evidence type="ECO:0000313" key="3">
    <source>
        <dbReference type="Proteomes" id="UP001595824"/>
    </source>
</evidence>
<evidence type="ECO:0000313" key="2">
    <source>
        <dbReference type="EMBL" id="MFC4329189.1"/>
    </source>
</evidence>
<evidence type="ECO:0000256" key="1">
    <source>
        <dbReference type="SAM" id="MobiDB-lite"/>
    </source>
</evidence>
<feature type="compositionally biased region" description="Acidic residues" evidence="1">
    <location>
        <begin position="285"/>
        <end position="297"/>
    </location>
</feature>
<reference evidence="3" key="1">
    <citation type="journal article" date="2019" name="Int. J. Syst. Evol. Microbiol.">
        <title>The Global Catalogue of Microorganisms (GCM) 10K type strain sequencing project: providing services to taxonomists for standard genome sequencing and annotation.</title>
        <authorList>
            <consortium name="The Broad Institute Genomics Platform"/>
            <consortium name="The Broad Institute Genome Sequencing Center for Infectious Disease"/>
            <person name="Wu L."/>
            <person name="Ma J."/>
        </authorList>
    </citation>
    <scope>NUCLEOTIDE SEQUENCE [LARGE SCALE GENOMIC DNA]</scope>
    <source>
        <strain evidence="3">PCU 347</strain>
    </source>
</reference>
<dbReference type="Proteomes" id="UP001595824">
    <property type="component" value="Unassembled WGS sequence"/>
</dbReference>
<dbReference type="EMBL" id="JBHSDP010000015">
    <property type="protein sequence ID" value="MFC4329189.1"/>
    <property type="molecule type" value="Genomic_DNA"/>
</dbReference>
<dbReference type="Gene3D" id="1.10.520.40">
    <property type="entry name" value="CRISPR-associated protein Cse2"/>
    <property type="match status" value="1"/>
</dbReference>